<dbReference type="Gene3D" id="3.60.15.10">
    <property type="entry name" value="Ribonuclease Z/Hydroxyacylglutathione hydrolase-like"/>
    <property type="match status" value="1"/>
</dbReference>
<feature type="compositionally biased region" description="Basic and acidic residues" evidence="1">
    <location>
        <begin position="1"/>
        <end position="11"/>
    </location>
</feature>
<dbReference type="PANTHER" id="PTHR36142:SF2">
    <property type="entry name" value="METALLO-HYDROLASE_OXIDOREDUCTASE SUPERFAMILY PROTEIN"/>
    <property type="match status" value="1"/>
</dbReference>
<sequence>MAIPTRQERQGKLKSILPTPSSPSRPLLTHLSADNSWLLSLPIPKSTVASGHNAKLNHQKVYFHLLLDAWLTHDNAVIESARWFQVLYHVETPACPSIAAVNDLIADIEATASGALVSDLEGNAQIDAVVVGHFANDHANYDTLKQVSASVPIFAADNAFDKVQSWKHFETVVQIPEFGTEAGGLDWRTAFATEAPHLPSWLGVWRISGPKRSPALHWAVCIVFDLEGTGQGQAECIIHSPHGPYVEDVAVMKKLDPPVKNLALLHTTKESWFYWWGKANMGAKHGAQIAEIVSPKYWVSTHDEMLVVTGFNYWFLKDVVNDGAQVVQEEKEKGRLKGLEFVQVGNGESFVLV</sequence>
<proteinExistence type="predicted"/>
<evidence type="ECO:0000313" key="3">
    <source>
        <dbReference type="Proteomes" id="UP000235786"/>
    </source>
</evidence>
<dbReference type="PANTHER" id="PTHR36142">
    <property type="entry name" value="METALLO-HYDROLASE/OXIDOREDUCTASE SUPERFAMILY PROTEIN"/>
    <property type="match status" value="1"/>
</dbReference>
<evidence type="ECO:0000313" key="2">
    <source>
        <dbReference type="EMBL" id="PMD31730.1"/>
    </source>
</evidence>
<organism evidence="2 3">
    <name type="scientific">Hyaloscypha variabilis (strain UAMH 11265 / GT02V1 / F)</name>
    <name type="common">Meliniomyces variabilis</name>
    <dbReference type="NCBI Taxonomy" id="1149755"/>
    <lineage>
        <taxon>Eukaryota</taxon>
        <taxon>Fungi</taxon>
        <taxon>Dikarya</taxon>
        <taxon>Ascomycota</taxon>
        <taxon>Pezizomycotina</taxon>
        <taxon>Leotiomycetes</taxon>
        <taxon>Helotiales</taxon>
        <taxon>Hyaloscyphaceae</taxon>
        <taxon>Hyaloscypha</taxon>
        <taxon>Hyaloscypha variabilis</taxon>
    </lineage>
</organism>
<feature type="region of interest" description="Disordered" evidence="1">
    <location>
        <begin position="1"/>
        <end position="24"/>
    </location>
</feature>
<evidence type="ECO:0000256" key="1">
    <source>
        <dbReference type="SAM" id="MobiDB-lite"/>
    </source>
</evidence>
<dbReference type="InterPro" id="IPR036866">
    <property type="entry name" value="RibonucZ/Hydroxyglut_hydro"/>
</dbReference>
<name>A0A2J6QZN9_HYAVF</name>
<reference evidence="2 3" key="1">
    <citation type="submission" date="2016-04" db="EMBL/GenBank/DDBJ databases">
        <title>A degradative enzymes factory behind the ericoid mycorrhizal symbiosis.</title>
        <authorList>
            <consortium name="DOE Joint Genome Institute"/>
            <person name="Martino E."/>
            <person name="Morin E."/>
            <person name="Grelet G."/>
            <person name="Kuo A."/>
            <person name="Kohler A."/>
            <person name="Daghino S."/>
            <person name="Barry K."/>
            <person name="Choi C."/>
            <person name="Cichocki N."/>
            <person name="Clum A."/>
            <person name="Copeland A."/>
            <person name="Hainaut M."/>
            <person name="Haridas S."/>
            <person name="Labutti K."/>
            <person name="Lindquist E."/>
            <person name="Lipzen A."/>
            <person name="Khouja H.-R."/>
            <person name="Murat C."/>
            <person name="Ohm R."/>
            <person name="Olson A."/>
            <person name="Spatafora J."/>
            <person name="Veneault-Fourrey C."/>
            <person name="Henrissat B."/>
            <person name="Grigoriev I."/>
            <person name="Martin F."/>
            <person name="Perotto S."/>
        </authorList>
    </citation>
    <scope>NUCLEOTIDE SEQUENCE [LARGE SCALE GENOMIC DNA]</scope>
    <source>
        <strain evidence="2 3">F</strain>
    </source>
</reference>
<dbReference type="OrthoDB" id="9971601at2759"/>
<gene>
    <name evidence="2" type="ORF">L207DRAFT_500786</name>
</gene>
<dbReference type="Proteomes" id="UP000235786">
    <property type="component" value="Unassembled WGS sequence"/>
</dbReference>
<dbReference type="AlphaFoldDB" id="A0A2J6QZN9"/>
<dbReference type="STRING" id="1149755.A0A2J6QZN9"/>
<keyword evidence="3" id="KW-1185">Reference proteome</keyword>
<protein>
    <recommendedName>
        <fullName evidence="4">Metallo-beta-lactamase domain-containing protein</fullName>
    </recommendedName>
</protein>
<accession>A0A2J6QZN9</accession>
<evidence type="ECO:0008006" key="4">
    <source>
        <dbReference type="Google" id="ProtNLM"/>
    </source>
</evidence>
<dbReference type="EMBL" id="KZ613961">
    <property type="protein sequence ID" value="PMD31730.1"/>
    <property type="molecule type" value="Genomic_DNA"/>
</dbReference>